<protein>
    <submittedName>
        <fullName evidence="1">Uncharacterized protein</fullName>
    </submittedName>
</protein>
<keyword evidence="2" id="KW-1185">Reference proteome</keyword>
<organism evidence="1 2">
    <name type="scientific">Cyclotella cryptica</name>
    <dbReference type="NCBI Taxonomy" id="29204"/>
    <lineage>
        <taxon>Eukaryota</taxon>
        <taxon>Sar</taxon>
        <taxon>Stramenopiles</taxon>
        <taxon>Ochrophyta</taxon>
        <taxon>Bacillariophyta</taxon>
        <taxon>Coscinodiscophyceae</taxon>
        <taxon>Thalassiosirophycidae</taxon>
        <taxon>Stephanodiscales</taxon>
        <taxon>Stephanodiscaceae</taxon>
        <taxon>Cyclotella</taxon>
    </lineage>
</organism>
<sequence>MESNRTGSKLSLMSVTTTNPSKLTFHPSIDFVFFPRICAKIWREIMRVNHDYSTDRDEL</sequence>
<accession>A0ABD3NC87</accession>
<proteinExistence type="predicted"/>
<dbReference type="EMBL" id="JABMIG020000648">
    <property type="protein sequence ID" value="KAL3773673.1"/>
    <property type="molecule type" value="Genomic_DNA"/>
</dbReference>
<evidence type="ECO:0000313" key="2">
    <source>
        <dbReference type="Proteomes" id="UP001516023"/>
    </source>
</evidence>
<evidence type="ECO:0000313" key="1">
    <source>
        <dbReference type="EMBL" id="KAL3773673.1"/>
    </source>
</evidence>
<dbReference type="AlphaFoldDB" id="A0ABD3NC87"/>
<name>A0ABD3NC87_9STRA</name>
<comment type="caution">
    <text evidence="1">The sequence shown here is derived from an EMBL/GenBank/DDBJ whole genome shotgun (WGS) entry which is preliminary data.</text>
</comment>
<dbReference type="Proteomes" id="UP001516023">
    <property type="component" value="Unassembled WGS sequence"/>
</dbReference>
<gene>
    <name evidence="1" type="ORF">HJC23_010786</name>
</gene>
<reference evidence="1 2" key="1">
    <citation type="journal article" date="2020" name="G3 (Bethesda)">
        <title>Improved Reference Genome for Cyclotella cryptica CCMP332, a Model for Cell Wall Morphogenesis, Salinity Adaptation, and Lipid Production in Diatoms (Bacillariophyta).</title>
        <authorList>
            <person name="Roberts W.R."/>
            <person name="Downey K.M."/>
            <person name="Ruck E.C."/>
            <person name="Traller J.C."/>
            <person name="Alverson A.J."/>
        </authorList>
    </citation>
    <scope>NUCLEOTIDE SEQUENCE [LARGE SCALE GENOMIC DNA]</scope>
    <source>
        <strain evidence="1 2">CCMP332</strain>
    </source>
</reference>